<dbReference type="GO" id="GO:0005829">
    <property type="term" value="C:cytosol"/>
    <property type="evidence" value="ECO:0007669"/>
    <property type="project" value="TreeGrafter"/>
</dbReference>
<organism evidence="15 16">
    <name type="scientific">Candidatus Moanibacter tarae</name>
    <dbReference type="NCBI Taxonomy" id="2200854"/>
    <lineage>
        <taxon>Bacteria</taxon>
        <taxon>Pseudomonadati</taxon>
        <taxon>Verrucomicrobiota</taxon>
        <taxon>Opitutia</taxon>
        <taxon>Puniceicoccales</taxon>
        <taxon>Puniceicoccales incertae sedis</taxon>
        <taxon>Candidatus Moanibacter</taxon>
    </lineage>
</organism>
<evidence type="ECO:0000256" key="10">
    <source>
        <dbReference type="ARBA" id="ARBA00075110"/>
    </source>
</evidence>
<keyword evidence="15" id="KW-0548">Nucleotidyltransferase</keyword>
<dbReference type="Proteomes" id="UP000247465">
    <property type="component" value="Chromosome"/>
</dbReference>
<sequence>MNQKREKRNPLSPEEIARYSRQIILPNVGLKSQEILSHAKILVIGMGGLGSPVALYLGAAGIGTLGLADFDRIEEHNLQRQILHKTSRVGSSKTESAIAEIKDLNPAVTLQNHSEGVTIDNAHSLFMNYDLVVDGSDNFPTRYLVNDAAFFTKKPLVYGSIFQFEGQVSIFDTSEGGPCYRCLFPKMPAPGVVPNCEESGVFGALCGIVGSIQAMEAIKYLLGLGEAMKGRLLVTEALSMNFRTLNLKRDPNCPLCGDNPTILNLKAQNYEFQCNVPNAEDAAGSNVATHPLEITVEEAHSILNSEVDCLLIDVREPYEVEICSIKGSINIPLGQIPDRYESLPTNHPIFIHCHHGSRSLQATQFLRSKGFKFASNIGGGINAWAHKIDPSIRFY</sequence>
<comment type="similarity">
    <text evidence="1">Belongs to the HesA/MoeB/ThiF family.</text>
</comment>
<evidence type="ECO:0000256" key="13">
    <source>
        <dbReference type="SAM" id="Phobius"/>
    </source>
</evidence>
<evidence type="ECO:0000256" key="11">
    <source>
        <dbReference type="ARBA" id="ARBA00075328"/>
    </source>
</evidence>
<protein>
    <recommendedName>
        <fullName evidence="9">Molybdopterin-synthase adenylyltransferase</fullName>
        <ecNumber evidence="8">2.7.7.80</ecNumber>
    </recommendedName>
    <alternativeName>
        <fullName evidence="12">MoaD protein adenylase</fullName>
    </alternativeName>
    <alternativeName>
        <fullName evidence="10">Molybdopterin-converting factor subunit 1 adenylase</fullName>
    </alternativeName>
    <alternativeName>
        <fullName evidence="11">Sulfur carrier protein MoaD adenylyltransferase</fullName>
    </alternativeName>
</protein>
<dbReference type="NCBIfam" id="NF004281">
    <property type="entry name" value="PRK05690.1"/>
    <property type="match status" value="1"/>
</dbReference>
<dbReference type="InterPro" id="IPR035985">
    <property type="entry name" value="Ubiquitin-activating_enz"/>
</dbReference>
<accession>A0A2Z4AGD4</accession>
<comment type="subunit">
    <text evidence="7">Homodimer. Forms a stable heterotetrameric complex of 2 MoeB and 2 MoaD during adenylation of MoaD.</text>
</comment>
<dbReference type="SUPFAM" id="SSF69572">
    <property type="entry name" value="Activating enzymes of the ubiquitin-like proteins"/>
    <property type="match status" value="1"/>
</dbReference>
<evidence type="ECO:0000259" key="14">
    <source>
        <dbReference type="PROSITE" id="PS50206"/>
    </source>
</evidence>
<dbReference type="CDD" id="cd00757">
    <property type="entry name" value="ThiF_MoeB_HesA_family"/>
    <property type="match status" value="1"/>
</dbReference>
<evidence type="ECO:0000256" key="4">
    <source>
        <dbReference type="ARBA" id="ARBA00022840"/>
    </source>
</evidence>
<dbReference type="PROSITE" id="PS50206">
    <property type="entry name" value="RHODANESE_3"/>
    <property type="match status" value="1"/>
</dbReference>
<reference evidence="15 16" key="1">
    <citation type="submission" date="2018-06" db="EMBL/GenBank/DDBJ databases">
        <title>Draft Genome Sequence of a Novel Marine Bacterium Related to the Verrucomicrobia.</title>
        <authorList>
            <person name="Vosseberg J."/>
            <person name="Martijn J."/>
            <person name="Ettema T.J.G."/>
        </authorList>
    </citation>
    <scope>NUCLEOTIDE SEQUENCE [LARGE SCALE GENOMIC DNA]</scope>
    <source>
        <strain evidence="15">TARA_B100001123</strain>
    </source>
</reference>
<dbReference type="Pfam" id="PF00581">
    <property type="entry name" value="Rhodanese"/>
    <property type="match status" value="1"/>
</dbReference>
<evidence type="ECO:0000256" key="9">
    <source>
        <dbReference type="ARBA" id="ARBA00073635"/>
    </source>
</evidence>
<dbReference type="Gene3D" id="3.40.250.10">
    <property type="entry name" value="Rhodanese-like domain"/>
    <property type="match status" value="1"/>
</dbReference>
<dbReference type="PANTHER" id="PTHR10953">
    <property type="entry name" value="UBIQUITIN-ACTIVATING ENZYME E1"/>
    <property type="match status" value="1"/>
</dbReference>
<comment type="function">
    <text evidence="6">Catalyzes the adenylation by ATP of the carboxyl group of the C-terminal glycine of sulfur carrier protein MoaD.</text>
</comment>
<dbReference type="KEGG" id="mtar:DF168_00159"/>
<evidence type="ECO:0000256" key="12">
    <source>
        <dbReference type="ARBA" id="ARBA00078531"/>
    </source>
</evidence>
<evidence type="ECO:0000256" key="8">
    <source>
        <dbReference type="ARBA" id="ARBA00066884"/>
    </source>
</evidence>
<dbReference type="GO" id="GO:0061605">
    <property type="term" value="F:molybdopterin-synthase adenylyltransferase activity"/>
    <property type="evidence" value="ECO:0007669"/>
    <property type="project" value="UniProtKB-EC"/>
</dbReference>
<dbReference type="GO" id="GO:0004792">
    <property type="term" value="F:thiosulfate-cyanide sulfurtransferase activity"/>
    <property type="evidence" value="ECO:0007669"/>
    <property type="project" value="TreeGrafter"/>
</dbReference>
<keyword evidence="3" id="KW-0547">Nucleotide-binding</keyword>
<dbReference type="GO" id="GO:0005524">
    <property type="term" value="F:ATP binding"/>
    <property type="evidence" value="ECO:0007669"/>
    <property type="project" value="UniProtKB-KW"/>
</dbReference>
<evidence type="ECO:0000256" key="7">
    <source>
        <dbReference type="ARBA" id="ARBA00063809"/>
    </source>
</evidence>
<evidence type="ECO:0000256" key="3">
    <source>
        <dbReference type="ARBA" id="ARBA00022741"/>
    </source>
</evidence>
<dbReference type="InterPro" id="IPR036873">
    <property type="entry name" value="Rhodanese-like_dom_sf"/>
</dbReference>
<evidence type="ECO:0000313" key="15">
    <source>
        <dbReference type="EMBL" id="AWT58987.1"/>
    </source>
</evidence>
<comment type="catalytic activity">
    <reaction evidence="5">
        <text>[molybdopterin-synthase sulfur-carrier protein]-C-terminal Gly-Gly + ATP + H(+) = [molybdopterin-synthase sulfur-carrier protein]-C-terminal Gly-Gly-AMP + diphosphate</text>
        <dbReference type="Rhea" id="RHEA:43616"/>
        <dbReference type="Rhea" id="RHEA-COMP:12159"/>
        <dbReference type="Rhea" id="RHEA-COMP:12202"/>
        <dbReference type="ChEBI" id="CHEBI:15378"/>
        <dbReference type="ChEBI" id="CHEBI:30616"/>
        <dbReference type="ChEBI" id="CHEBI:33019"/>
        <dbReference type="ChEBI" id="CHEBI:90618"/>
        <dbReference type="ChEBI" id="CHEBI:90778"/>
        <dbReference type="EC" id="2.7.7.80"/>
    </reaction>
</comment>
<evidence type="ECO:0000256" key="5">
    <source>
        <dbReference type="ARBA" id="ARBA00052218"/>
    </source>
</evidence>
<dbReference type="PANTHER" id="PTHR10953:SF102">
    <property type="entry name" value="ADENYLYLTRANSFERASE AND SULFURTRANSFERASE MOCS3"/>
    <property type="match status" value="1"/>
</dbReference>
<dbReference type="InterPro" id="IPR001763">
    <property type="entry name" value="Rhodanese-like_dom"/>
</dbReference>
<gene>
    <name evidence="15" type="primary">moeZ_1</name>
    <name evidence="15" type="ORF">DF168_00159</name>
</gene>
<evidence type="ECO:0000256" key="6">
    <source>
        <dbReference type="ARBA" id="ARBA00055169"/>
    </source>
</evidence>
<proteinExistence type="inferred from homology"/>
<dbReference type="SMART" id="SM00450">
    <property type="entry name" value="RHOD"/>
    <property type="match status" value="1"/>
</dbReference>
<dbReference type="AlphaFoldDB" id="A0A2Z4AGD4"/>
<dbReference type="EC" id="2.7.7.80" evidence="8"/>
<keyword evidence="2 15" id="KW-0808">Transferase</keyword>
<dbReference type="EMBL" id="CP029803">
    <property type="protein sequence ID" value="AWT58987.1"/>
    <property type="molecule type" value="Genomic_DNA"/>
</dbReference>
<dbReference type="FunFam" id="3.40.50.720:FF:000033">
    <property type="entry name" value="Adenylyltransferase and sulfurtransferase MOCS3"/>
    <property type="match status" value="1"/>
</dbReference>
<dbReference type="Pfam" id="PF00899">
    <property type="entry name" value="ThiF"/>
    <property type="match status" value="1"/>
</dbReference>
<keyword evidence="13" id="KW-1133">Transmembrane helix</keyword>
<dbReference type="Gene3D" id="3.40.50.720">
    <property type="entry name" value="NAD(P)-binding Rossmann-like Domain"/>
    <property type="match status" value="1"/>
</dbReference>
<evidence type="ECO:0000256" key="2">
    <source>
        <dbReference type="ARBA" id="ARBA00022679"/>
    </source>
</evidence>
<keyword evidence="4" id="KW-0067">ATP-binding</keyword>
<dbReference type="GO" id="GO:0008641">
    <property type="term" value="F:ubiquitin-like modifier activating enzyme activity"/>
    <property type="evidence" value="ECO:0007669"/>
    <property type="project" value="InterPro"/>
</dbReference>
<name>A0A2Z4AGD4_9BACT</name>
<dbReference type="InterPro" id="IPR000594">
    <property type="entry name" value="ThiF_NAD_FAD-bd"/>
</dbReference>
<keyword evidence="13" id="KW-0472">Membrane</keyword>
<feature type="transmembrane region" description="Helical" evidence="13">
    <location>
        <begin position="41"/>
        <end position="68"/>
    </location>
</feature>
<evidence type="ECO:0000256" key="1">
    <source>
        <dbReference type="ARBA" id="ARBA00009919"/>
    </source>
</evidence>
<dbReference type="GO" id="GO:0008146">
    <property type="term" value="F:sulfotransferase activity"/>
    <property type="evidence" value="ECO:0007669"/>
    <property type="project" value="TreeGrafter"/>
</dbReference>
<keyword evidence="13" id="KW-0812">Transmembrane</keyword>
<feature type="domain" description="Rhodanese" evidence="14">
    <location>
        <begin position="305"/>
        <end position="393"/>
    </location>
</feature>
<evidence type="ECO:0000313" key="16">
    <source>
        <dbReference type="Proteomes" id="UP000247465"/>
    </source>
</evidence>
<dbReference type="InterPro" id="IPR045886">
    <property type="entry name" value="ThiF/MoeB/HesA"/>
</dbReference>